<evidence type="ECO:0000313" key="3">
    <source>
        <dbReference type="EMBL" id="PPQ87547.1"/>
    </source>
</evidence>
<evidence type="ECO:0000256" key="2">
    <source>
        <dbReference type="SAM" id="Phobius"/>
    </source>
</evidence>
<name>A0A409XA34_PSICY</name>
<feature type="transmembrane region" description="Helical" evidence="2">
    <location>
        <begin position="61"/>
        <end position="83"/>
    </location>
</feature>
<reference evidence="3 4" key="1">
    <citation type="journal article" date="2018" name="Evol. Lett.">
        <title>Horizontal gene cluster transfer increased hallucinogenic mushroom diversity.</title>
        <authorList>
            <person name="Reynolds H.T."/>
            <person name="Vijayakumar V."/>
            <person name="Gluck-Thaler E."/>
            <person name="Korotkin H.B."/>
            <person name="Matheny P.B."/>
            <person name="Slot J.C."/>
        </authorList>
    </citation>
    <scope>NUCLEOTIDE SEQUENCE [LARGE SCALE GENOMIC DNA]</scope>
    <source>
        <strain evidence="3 4">2631</strain>
    </source>
</reference>
<dbReference type="EMBL" id="NHYD01002261">
    <property type="protein sequence ID" value="PPQ87547.1"/>
    <property type="molecule type" value="Genomic_DNA"/>
</dbReference>
<gene>
    <name evidence="3" type="ORF">CVT25_008472</name>
</gene>
<keyword evidence="4" id="KW-1185">Reference proteome</keyword>
<accession>A0A409XA34</accession>
<feature type="transmembrane region" description="Helical" evidence="2">
    <location>
        <begin position="215"/>
        <end position="236"/>
    </location>
</feature>
<dbReference type="OrthoDB" id="2873242at2759"/>
<keyword evidence="2" id="KW-1133">Transmembrane helix</keyword>
<dbReference type="Proteomes" id="UP000283269">
    <property type="component" value="Unassembled WGS sequence"/>
</dbReference>
<feature type="transmembrane region" description="Helical" evidence="2">
    <location>
        <begin position="95"/>
        <end position="115"/>
    </location>
</feature>
<dbReference type="AlphaFoldDB" id="A0A409XA34"/>
<feature type="transmembrane region" description="Helical" evidence="2">
    <location>
        <begin position="135"/>
        <end position="156"/>
    </location>
</feature>
<evidence type="ECO:0000256" key="1">
    <source>
        <dbReference type="SAM" id="MobiDB-lite"/>
    </source>
</evidence>
<dbReference type="InParanoid" id="A0A409XA34"/>
<feature type="transmembrane region" description="Helical" evidence="2">
    <location>
        <begin position="21"/>
        <end position="41"/>
    </location>
</feature>
<keyword evidence="2" id="KW-0812">Transmembrane</keyword>
<feature type="region of interest" description="Disordered" evidence="1">
    <location>
        <begin position="262"/>
        <end position="310"/>
    </location>
</feature>
<feature type="transmembrane region" description="Helical" evidence="2">
    <location>
        <begin position="176"/>
        <end position="203"/>
    </location>
</feature>
<proteinExistence type="predicted"/>
<sequence length="310" mass="33636">MSSPDIPIPLNVQENQISGNLNSSMLLNFLMGWYFLDWVVVINGDTRESIFSGGLGESPQWIWVLSDFLVTSSFVVADGLLIWRCYHVWGQSFRAILAPLILLVVEFGLFLATIVLKAKLGEINIPVHAILFNNIRSALIFVSLGTTAITTFLIVYRIYSASRLNALPSKRLFNRIVVMIIESAAAYTLLLAFETITVIVPSFNNVGSTWSEVSYYVQAVLSVVANQGMAPTILVARIATNDNHTIASSTITHISGLQFGPHQGSGSGRSGNTTGGDINASVHADNADPSPMIEVKMESNADAPFGDNQV</sequence>
<evidence type="ECO:0000313" key="4">
    <source>
        <dbReference type="Proteomes" id="UP000283269"/>
    </source>
</evidence>
<comment type="caution">
    <text evidence="3">The sequence shown here is derived from an EMBL/GenBank/DDBJ whole genome shotgun (WGS) entry which is preliminary data.</text>
</comment>
<protein>
    <submittedName>
        <fullName evidence="3">Uncharacterized protein</fullName>
    </submittedName>
</protein>
<organism evidence="3 4">
    <name type="scientific">Psilocybe cyanescens</name>
    <dbReference type="NCBI Taxonomy" id="93625"/>
    <lineage>
        <taxon>Eukaryota</taxon>
        <taxon>Fungi</taxon>
        <taxon>Dikarya</taxon>
        <taxon>Basidiomycota</taxon>
        <taxon>Agaricomycotina</taxon>
        <taxon>Agaricomycetes</taxon>
        <taxon>Agaricomycetidae</taxon>
        <taxon>Agaricales</taxon>
        <taxon>Agaricineae</taxon>
        <taxon>Strophariaceae</taxon>
        <taxon>Psilocybe</taxon>
    </lineage>
</organism>
<keyword evidence="2" id="KW-0472">Membrane</keyword>